<evidence type="ECO:0000256" key="3">
    <source>
        <dbReference type="SAM" id="MobiDB-lite"/>
    </source>
</evidence>
<dbReference type="Proteomes" id="UP001152803">
    <property type="component" value="Unassembled WGS sequence"/>
</dbReference>
<feature type="compositionally biased region" description="Pro residues" evidence="3">
    <location>
        <begin position="1876"/>
        <end position="1892"/>
    </location>
</feature>
<feature type="coiled-coil region" evidence="2">
    <location>
        <begin position="1518"/>
        <end position="1552"/>
    </location>
</feature>
<proteinExistence type="predicted"/>
<dbReference type="GO" id="GO:0009306">
    <property type="term" value="P:protein secretion"/>
    <property type="evidence" value="ECO:0007669"/>
    <property type="project" value="TreeGrafter"/>
</dbReference>
<gene>
    <name evidence="4" type="ORF">COCON_G00016460</name>
</gene>
<dbReference type="InterPro" id="IPR051500">
    <property type="entry name" value="cTAGE_MIA/OTOR"/>
</dbReference>
<name>A0A9Q1I7S0_CONCO</name>
<feature type="coiled-coil region" evidence="2">
    <location>
        <begin position="1305"/>
        <end position="1437"/>
    </location>
</feature>
<feature type="compositionally biased region" description="Pro residues" evidence="3">
    <location>
        <begin position="1777"/>
        <end position="1820"/>
    </location>
</feature>
<evidence type="ECO:0000313" key="5">
    <source>
        <dbReference type="Proteomes" id="UP001152803"/>
    </source>
</evidence>
<organism evidence="4 5">
    <name type="scientific">Conger conger</name>
    <name type="common">Conger eel</name>
    <name type="synonym">Muraena conger</name>
    <dbReference type="NCBI Taxonomy" id="82655"/>
    <lineage>
        <taxon>Eukaryota</taxon>
        <taxon>Metazoa</taxon>
        <taxon>Chordata</taxon>
        <taxon>Craniata</taxon>
        <taxon>Vertebrata</taxon>
        <taxon>Euteleostomi</taxon>
        <taxon>Actinopterygii</taxon>
        <taxon>Neopterygii</taxon>
        <taxon>Teleostei</taxon>
        <taxon>Anguilliformes</taxon>
        <taxon>Congridae</taxon>
        <taxon>Conger</taxon>
    </lineage>
</organism>
<evidence type="ECO:0000313" key="4">
    <source>
        <dbReference type="EMBL" id="KAJ8288987.1"/>
    </source>
</evidence>
<evidence type="ECO:0008006" key="6">
    <source>
        <dbReference type="Google" id="ProtNLM"/>
    </source>
</evidence>
<dbReference type="OrthoDB" id="3548878at2759"/>
<feature type="compositionally biased region" description="Low complexity" evidence="3">
    <location>
        <begin position="1472"/>
        <end position="1482"/>
    </location>
</feature>
<feature type="region of interest" description="Disordered" evidence="3">
    <location>
        <begin position="1687"/>
        <end position="1980"/>
    </location>
</feature>
<dbReference type="PANTHER" id="PTHR23158:SF38">
    <property type="entry name" value="MELANOMA INHIBITORY ACTIVITY PROTEIN 2"/>
    <property type="match status" value="1"/>
</dbReference>
<comment type="caution">
    <text evidence="4">The sequence shown here is derived from an EMBL/GenBank/DDBJ whole genome shotgun (WGS) entry which is preliminary data.</text>
</comment>
<evidence type="ECO:0000256" key="1">
    <source>
        <dbReference type="ARBA" id="ARBA00023054"/>
    </source>
</evidence>
<dbReference type="GO" id="GO:0006888">
    <property type="term" value="P:endoplasmic reticulum to Golgi vesicle-mediated transport"/>
    <property type="evidence" value="ECO:0007669"/>
    <property type="project" value="TreeGrafter"/>
</dbReference>
<feature type="compositionally biased region" description="Pro residues" evidence="3">
    <location>
        <begin position="1904"/>
        <end position="1916"/>
    </location>
</feature>
<feature type="compositionally biased region" description="Polar residues" evidence="3">
    <location>
        <begin position="580"/>
        <end position="593"/>
    </location>
</feature>
<keyword evidence="1 2" id="KW-0175">Coiled coil</keyword>
<dbReference type="GO" id="GO:0070971">
    <property type="term" value="C:endoplasmic reticulum exit site"/>
    <property type="evidence" value="ECO:0007669"/>
    <property type="project" value="TreeGrafter"/>
</dbReference>
<feature type="coiled-coil region" evidence="2">
    <location>
        <begin position="1585"/>
        <end position="1679"/>
    </location>
</feature>
<feature type="compositionally biased region" description="Pro residues" evidence="3">
    <location>
        <begin position="1925"/>
        <end position="1967"/>
    </location>
</feature>
<dbReference type="GO" id="GO:0005789">
    <property type="term" value="C:endoplasmic reticulum membrane"/>
    <property type="evidence" value="ECO:0007669"/>
    <property type="project" value="TreeGrafter"/>
</dbReference>
<feature type="region of interest" description="Disordered" evidence="3">
    <location>
        <begin position="571"/>
        <end position="593"/>
    </location>
</feature>
<feature type="region of interest" description="Disordered" evidence="3">
    <location>
        <begin position="127"/>
        <end position="146"/>
    </location>
</feature>
<reference evidence="4" key="1">
    <citation type="journal article" date="2023" name="Science">
        <title>Genome structures resolve the early diversification of teleost fishes.</title>
        <authorList>
            <person name="Parey E."/>
            <person name="Louis A."/>
            <person name="Montfort J."/>
            <person name="Bouchez O."/>
            <person name="Roques C."/>
            <person name="Iampietro C."/>
            <person name="Lluch J."/>
            <person name="Castinel A."/>
            <person name="Donnadieu C."/>
            <person name="Desvignes T."/>
            <person name="Floi Bucao C."/>
            <person name="Jouanno E."/>
            <person name="Wen M."/>
            <person name="Mejri S."/>
            <person name="Dirks R."/>
            <person name="Jansen H."/>
            <person name="Henkel C."/>
            <person name="Chen W.J."/>
            <person name="Zahm M."/>
            <person name="Cabau C."/>
            <person name="Klopp C."/>
            <person name="Thompson A.W."/>
            <person name="Robinson-Rechavi M."/>
            <person name="Braasch I."/>
            <person name="Lecointre G."/>
            <person name="Bobe J."/>
            <person name="Postlethwait J.H."/>
            <person name="Berthelot C."/>
            <person name="Roest Crollius H."/>
            <person name="Guiguen Y."/>
        </authorList>
    </citation>
    <scope>NUCLEOTIDE SEQUENCE</scope>
    <source>
        <strain evidence="4">Concon-B</strain>
    </source>
</reference>
<evidence type="ECO:0000256" key="2">
    <source>
        <dbReference type="SAM" id="Coils"/>
    </source>
</evidence>
<feature type="compositionally biased region" description="Polar residues" evidence="3">
    <location>
        <begin position="1833"/>
        <end position="1843"/>
    </location>
</feature>
<feature type="compositionally biased region" description="Basic and acidic residues" evidence="3">
    <location>
        <begin position="1969"/>
        <end position="1980"/>
    </location>
</feature>
<feature type="region of interest" description="Disordered" evidence="3">
    <location>
        <begin position="1464"/>
        <end position="1489"/>
    </location>
</feature>
<dbReference type="GO" id="GO:0035459">
    <property type="term" value="P:vesicle cargo loading"/>
    <property type="evidence" value="ECO:0007669"/>
    <property type="project" value="TreeGrafter"/>
</dbReference>
<keyword evidence="5" id="KW-1185">Reference proteome</keyword>
<dbReference type="EMBL" id="JAFJMO010000001">
    <property type="protein sequence ID" value="KAJ8288987.1"/>
    <property type="molecule type" value="Genomic_DNA"/>
</dbReference>
<accession>A0A9Q1I7S0</accession>
<sequence>MFSADSILSMFSRLTLTYQPEIPDVNKDVQNNKESAAEVANEDSHALLEAQPTIDESIEGHREENVEDNTDTFEVGVESAENVYKTEPMPEQKLSSEEITLHNTSLDLQQKSNDYQSDDLDRRIGTLNDNIETEPENPESNNLESAVRVEPPDISEQLQDNREQTNSLQTETEQIQLLEKNNTDDKNVESVLLKSEQDSLDISDIPANMTESENFTDQVVILHSGDAVGEESTGKPIKSASTLSLADEKMSYVELTETETSKLDLEMEPEELKAHQSKDHSSENTQSHAADGYIRHMISVLFTDQRHTHSSTKASMHNQIQKSGFNEVDVQDSDTDETPKDIVTEESKVEEILNLISNKNVDMDISTEEALKIQEDEENNNADITVLKEQKEKHVPAKTVHFEGKNKYTSTGFNVENEMDIIDDLQLRTANEQNIQTNQDSLDAKLDPPSSTDVHKSNAFYENEVSKHRNKMTNIEQQSITEANLVNNGPGVHPAQDVEEPENYSAQQRDIPLKEIKSHDDIQYVDRNSEQKDPQNVKGDHDRLLPCSDSQTETCISFVDGENVYQTSAEQVKSEVPRQTVHTDQGEGFSNTTAESLDGEIRTKSQLGENTPNGKRFEQVTSETEQFTNDVEGEIVSPDNQPDNSVINYGNREAQANRFAHKIHREDNYKMNLNQHIDEVNCETASEKGEVLSEIHGNVVKEPSDKTEGDVKDSKFTSDKEDKVITVSHGTSYESDFPTTDENNTAHLVEDLHTDQGEGFSNTTAESLDGEIRTESQLGENTPNGKRFEQVTSETEQFTNDVEGEIVSPDNQPDNSVINYGNREAQANRFAHKIHREDNYKMNLNQHIDEVNCETASEKGEVLSEIHGSVVKEPSDKTEGDVKDSKFTSDKEDKVITVSHGTSYESDFPTTDENNTAHLVEDLHRDSPMKNMGEPLTEDRDIGEISQTKQYGDEMLLDPPVLCNKVQSQCTHSSQEAIKATQIFKEYKNMQVHLNAEDVQYFLDVFGTHKLLWLDYCLGNTGTEDEVENNDNNLAILSDFERILKYHSEIISTSTKSKEDDRNMKEEDIHKKNISLKKLEILLSTLRSKYTMAKPAVTINVIQEVGKPECTTANCFSVEKNDHTRRDNEAGLGVRDDSEEMDWRTGHNVEGAIVNTETSTQSTKKVHGVAEVNGAVFTFAGQLTFTALEKVSLIYSLLKWLITGVVSSLPDDIKPGPDLYGLPWEAVIVTSLLGLITILVFTCRFYQSITSRLYVGKERKLGQKVAELLDEKCKVLETLSECKHKYEKLEAALQNGGASSHALEKDNLEVMSRNLEQSNAQMKNDIERLRQDLKAERTQRSQQEDMLVGMQETLKSLEEEAKDLKSQMEQAQTTLKIYDINSERLQANLQAAKEENALLQESEAQLVQEAEGWGERLSELEEEMKMCESSHRDMVDDCANKDERIKSLTDCLLKMRDWDSEIEDEANEEENAGFGSAENGGSTDNHQKQKVQRLIYAAKMSADLKSMEEEKNRVFARLTDEAKAKEDLQDGIEKLRNEKDSLQSESAMYTCETQKLQQKLQIMTEMYQENELKLHRMLTVEERERLQKEEKLTKADKKINLATEELSNYRQRTTELEEELDKTNVAYKNQIASHEKKAHENWLAARAADRDLTHIKRENANLRQKLTDAQFKLEMVEKDPYALECPGRPLFRGERSPFGPSPLGRPSSENRAFLSPPTLMDGPLRLSPPFPPGPGVRAARGPEYPVVSEGVDSERSGGPHSDSGSLSPTWERDRRGPLPPPGYPYPDPGLPYRRPPPGVYPMGPVPMGPVPPRGPSPPDPHSFSPHLSDKSADSSYLGHTSDSLGVGENESRDSILSMSGELRAPPDPDVRMGPGFVPPMMGPPMMGPPPPLEPRDHFPRRGPYGPPDFFPPPGLGGPPMGMRRLPPPGMFPRFPPPPPQHMGYPPARPPPDCLPGPPPRPSPPGSEQPPEHPPEPQDVI</sequence>
<dbReference type="PANTHER" id="PTHR23158">
    <property type="entry name" value="MELANOMA INHIBITORY ACTIVITY-RELATED"/>
    <property type="match status" value="1"/>
</dbReference>
<protein>
    <recommendedName>
        <fullName evidence="6">MIA SH3 domain ER export factor 2</fullName>
    </recommendedName>
</protein>
<feature type="region of interest" description="Disordered" evidence="3">
    <location>
        <begin position="485"/>
        <end position="511"/>
    </location>
</feature>